<dbReference type="InterPro" id="IPR020843">
    <property type="entry name" value="ER"/>
</dbReference>
<evidence type="ECO:0000313" key="9">
    <source>
        <dbReference type="Proteomes" id="UP000028500"/>
    </source>
</evidence>
<accession>A0A077PCD2</accession>
<reference evidence="8" key="1">
    <citation type="submission" date="2013-07" db="EMBL/GenBank/DDBJ databases">
        <title>Sub-species coevolution in mutualistic symbiosis.</title>
        <authorList>
            <person name="Murfin K."/>
            <person name="Klassen J."/>
            <person name="Lee M."/>
            <person name="Forst S."/>
            <person name="Stock P."/>
            <person name="Goodrich-Blair H."/>
        </authorList>
    </citation>
    <scope>NUCLEOTIDE SEQUENCE [LARGE SCALE GENOMIC DNA]</scope>
    <source>
        <strain evidence="8">Kraussei Quebec</strain>
    </source>
</reference>
<dbReference type="GO" id="GO:0051903">
    <property type="term" value="F:S-(hydroxymethyl)glutathione dehydrogenase [NAD(P)+] activity"/>
    <property type="evidence" value="ECO:0007669"/>
    <property type="project" value="TreeGrafter"/>
</dbReference>
<keyword evidence="9" id="KW-1185">Reference proteome</keyword>
<dbReference type="GO" id="GO:0008270">
    <property type="term" value="F:zinc ion binding"/>
    <property type="evidence" value="ECO:0007669"/>
    <property type="project" value="InterPro"/>
</dbReference>
<keyword evidence="4 8" id="KW-0560">Oxidoreductase</keyword>
<proteinExistence type="inferred from homology"/>
<keyword evidence="5" id="KW-0520">NAD</keyword>
<comment type="similarity">
    <text evidence="6">Belongs to the zinc-containing alcohol dehydrogenase family.</text>
</comment>
<dbReference type="FunFam" id="3.40.50.720:FF:000003">
    <property type="entry name" value="S-(hydroxymethyl)glutathione dehydrogenase"/>
    <property type="match status" value="1"/>
</dbReference>
<dbReference type="InterPro" id="IPR013149">
    <property type="entry name" value="ADH-like_C"/>
</dbReference>
<keyword evidence="2 6" id="KW-0479">Metal-binding</keyword>
<dbReference type="CDD" id="cd08278">
    <property type="entry name" value="benzyl_alcohol_DH"/>
    <property type="match status" value="1"/>
</dbReference>
<dbReference type="GO" id="GO:0018456">
    <property type="term" value="F:aryl-alcohol dehydrogenase (NAD+) activity"/>
    <property type="evidence" value="ECO:0007669"/>
    <property type="project" value="UniProtKB-EC"/>
</dbReference>
<evidence type="ECO:0000256" key="4">
    <source>
        <dbReference type="ARBA" id="ARBA00023002"/>
    </source>
</evidence>
<dbReference type="GO" id="GO:0005829">
    <property type="term" value="C:cytosol"/>
    <property type="evidence" value="ECO:0007669"/>
    <property type="project" value="TreeGrafter"/>
</dbReference>
<dbReference type="OrthoDB" id="9773078at2"/>
<evidence type="ECO:0000256" key="6">
    <source>
        <dbReference type="RuleBase" id="RU361277"/>
    </source>
</evidence>
<organism evidence="8 9">
    <name type="scientific">Xenorhabdus bovienii str. kraussei Quebec</name>
    <dbReference type="NCBI Taxonomy" id="1398203"/>
    <lineage>
        <taxon>Bacteria</taxon>
        <taxon>Pseudomonadati</taxon>
        <taxon>Pseudomonadota</taxon>
        <taxon>Gammaproteobacteria</taxon>
        <taxon>Enterobacterales</taxon>
        <taxon>Morganellaceae</taxon>
        <taxon>Xenorhabdus</taxon>
    </lineage>
</organism>
<evidence type="ECO:0000313" key="8">
    <source>
        <dbReference type="EMBL" id="CDH18356.1"/>
    </source>
</evidence>
<dbReference type="InterPro" id="IPR011032">
    <property type="entry name" value="GroES-like_sf"/>
</dbReference>
<gene>
    <name evidence="8" type="primary">xylB</name>
    <name evidence="8" type="ORF">XBKQ1_1190001</name>
</gene>
<dbReference type="AlphaFoldDB" id="A0A077PCD2"/>
<keyword evidence="3 6" id="KW-0862">Zinc</keyword>
<dbReference type="Gene3D" id="3.90.180.10">
    <property type="entry name" value="Medium-chain alcohol dehydrogenases, catalytic domain"/>
    <property type="match status" value="1"/>
</dbReference>
<feature type="domain" description="Enoyl reductase (ER)" evidence="7">
    <location>
        <begin position="19"/>
        <end position="371"/>
    </location>
</feature>
<dbReference type="SUPFAM" id="SSF51735">
    <property type="entry name" value="NAD(P)-binding Rossmann-fold domains"/>
    <property type="match status" value="1"/>
</dbReference>
<evidence type="ECO:0000256" key="1">
    <source>
        <dbReference type="ARBA" id="ARBA00001947"/>
    </source>
</evidence>
<dbReference type="PANTHER" id="PTHR43880:SF12">
    <property type="entry name" value="ALCOHOL DEHYDROGENASE CLASS-3"/>
    <property type="match status" value="1"/>
</dbReference>
<dbReference type="SMART" id="SM00829">
    <property type="entry name" value="PKS_ER"/>
    <property type="match status" value="1"/>
</dbReference>
<evidence type="ECO:0000256" key="2">
    <source>
        <dbReference type="ARBA" id="ARBA00022723"/>
    </source>
</evidence>
<dbReference type="Gene3D" id="3.40.50.720">
    <property type="entry name" value="NAD(P)-binding Rossmann-like Domain"/>
    <property type="match status" value="1"/>
</dbReference>
<evidence type="ECO:0000259" key="7">
    <source>
        <dbReference type="SMART" id="SM00829"/>
    </source>
</evidence>
<dbReference type="SUPFAM" id="SSF50129">
    <property type="entry name" value="GroES-like"/>
    <property type="match status" value="1"/>
</dbReference>
<dbReference type="PANTHER" id="PTHR43880">
    <property type="entry name" value="ALCOHOL DEHYDROGENASE"/>
    <property type="match status" value="1"/>
</dbReference>
<protein>
    <submittedName>
        <fullName evidence="8">Aryl-alcohol dehydrogenase</fullName>
        <ecNumber evidence="8">1.1.1.90</ecNumber>
    </submittedName>
</protein>
<dbReference type="Pfam" id="PF00107">
    <property type="entry name" value="ADH_zinc_N"/>
    <property type="match status" value="1"/>
</dbReference>
<name>A0A077PCD2_XENBV</name>
<dbReference type="InterPro" id="IPR036291">
    <property type="entry name" value="NAD(P)-bd_dom_sf"/>
</dbReference>
<dbReference type="Proteomes" id="UP000028500">
    <property type="component" value="Unassembled WGS sequence"/>
</dbReference>
<dbReference type="EMBL" id="CBSY010000023">
    <property type="protein sequence ID" value="CDH18356.1"/>
    <property type="molecule type" value="Genomic_DNA"/>
</dbReference>
<comment type="cofactor">
    <cofactor evidence="1 6">
        <name>Zn(2+)</name>
        <dbReference type="ChEBI" id="CHEBI:29105"/>
    </cofactor>
</comment>
<dbReference type="EC" id="1.1.1.90" evidence="8"/>
<dbReference type="HOGENOM" id="CLU_026673_14_1_6"/>
<dbReference type="InterPro" id="IPR013154">
    <property type="entry name" value="ADH-like_N"/>
</dbReference>
<dbReference type="PROSITE" id="PS00059">
    <property type="entry name" value="ADH_ZINC"/>
    <property type="match status" value="1"/>
</dbReference>
<dbReference type="InterPro" id="IPR002328">
    <property type="entry name" value="ADH_Zn_CS"/>
</dbReference>
<evidence type="ECO:0000256" key="5">
    <source>
        <dbReference type="ARBA" id="ARBA00023027"/>
    </source>
</evidence>
<evidence type="ECO:0000256" key="3">
    <source>
        <dbReference type="ARBA" id="ARBA00022833"/>
    </source>
</evidence>
<dbReference type="GO" id="GO:0046294">
    <property type="term" value="P:formaldehyde catabolic process"/>
    <property type="evidence" value="ECO:0007669"/>
    <property type="project" value="TreeGrafter"/>
</dbReference>
<comment type="caution">
    <text evidence="8">The sequence shown here is derived from an EMBL/GenBank/DDBJ whole genome shotgun (WGS) entry which is preliminary data.</text>
</comment>
<dbReference type="Pfam" id="PF08240">
    <property type="entry name" value="ADH_N"/>
    <property type="match status" value="1"/>
</dbReference>
<sequence>MTVTNQLHDITVAVTRSKGENFTIEPARIRGPRYNEILVRMVATGLCHTDLIVRDQYYPVPLPAVLGHEGAGIVEEVGPQVKTLKVGDHVVLTYGACGHCHHCFEGHGAYCDDFFGLNFGGSDLSGQTAIEDMHGQPLHDHFFAQSSFATYTIAKENNAIKVPKTAPLAMLGPLGCGIQTGAGAVMNSLKVTPGSSFVSFGAGAVGLSAVMAARVVGATKIIAVDVVTSRLELAKKLGATHTVNSKEQDVVAAIIEITGSGTDFALESTGRTDVLGQAIETLASLGIIGVVGAPKLGTKAEFDVNNLLLKGRSIRGIVEGDSIPQIFVPQLIELYQQGRFPFDELIKFYPLDKINEAAKDSEMGKTLKPVLLISEIDTLC</sequence>